<dbReference type="STRING" id="157072.A0A024TFW4"/>
<gene>
    <name evidence="5" type="ORF">H310_13479</name>
</gene>
<dbReference type="InterPro" id="IPR016130">
    <property type="entry name" value="Tyr_Pase_AS"/>
</dbReference>
<dbReference type="PROSITE" id="PS51339">
    <property type="entry name" value="PPASE_MYOTUBULARIN"/>
    <property type="match status" value="1"/>
</dbReference>
<evidence type="ECO:0000259" key="4">
    <source>
        <dbReference type="PROSITE" id="PS51339"/>
    </source>
</evidence>
<feature type="binding site" evidence="2">
    <location>
        <begin position="395"/>
        <end position="396"/>
    </location>
    <ligand>
        <name>substrate</name>
    </ligand>
</feature>
<dbReference type="PANTHER" id="PTHR10807">
    <property type="entry name" value="MYOTUBULARIN-RELATED"/>
    <property type="match status" value="1"/>
</dbReference>
<sequence length="699" mass="76643">MATCSSVMRNGARCTSPVPTDDPSATMCAHHQRMARVMALAPKKPPSVDRAPSTTFGLPPAPHANPLFQTTTSVVHVRPSAVGHTAVPLPIHVPTESFSDYLKVSFPGEVKAASLPCSFDVSSREGVSGTLIVTNYRLRFEPASTHRSATFSPALLEAITPGLPTACVSKLAYPQTTSSSNAMPTQIVVFFRNCRTWILRGNVTELMTTLNKLVFVESPLHLFAFAKGNVVDGDHANGHAIYDLFSDFADMGVHLATTAPHTSPYRVTDANRSYGLCPTYPPQFVVPSAMTDAQVAAVASFRSKGRMPLCCWVHAANTASIWRCAQPKRGLFHAQNADDDYMLWLIAQTNKINSEKVWIVDCRPELNARANNLTGGGTESGSLRHATVSFMNIANIHAMRESLEAVRQLALTPSMEADLHWLSRVEDTKWLMHVRLVLRAALQTAHAVHESATSVVVHCSDGWDRTAQVCALSQLLLDPKYRTLKGFMTLIDKEWIKAGHKFDDRVGPGKVESTFMPLLDVTLSSVVSIDSGTLCLDDDQAPIFIQFLDCVWQLHRQYPTYFEFTGLALLALAFHSTSGRFGTFLGNCDRDRAVSLRVPVRTPSLWAFMLDHAAQFRNPFFRPYDAHDHGGGALVPWPVAIVLRRVVLWDDMYFANPSCGNTSKPPAMAAASFRQAKTAAEDLEMAMASAQHQAAAHLS</sequence>
<evidence type="ECO:0000256" key="2">
    <source>
        <dbReference type="PIRSR" id="PIRSR630564-2"/>
    </source>
</evidence>
<evidence type="ECO:0000256" key="1">
    <source>
        <dbReference type="PIRSR" id="PIRSR630564-1"/>
    </source>
</evidence>
<dbReference type="SUPFAM" id="SSF52799">
    <property type="entry name" value="(Phosphotyrosine protein) phosphatases II"/>
    <property type="match status" value="1"/>
</dbReference>
<dbReference type="GeneID" id="20090529"/>
<dbReference type="PANTHER" id="PTHR10807:SF128">
    <property type="entry name" value="PHOSPHATIDYLINOSITOL-3,5-BISPHOSPHATE 3-PHOSPHATASE"/>
    <property type="match status" value="1"/>
</dbReference>
<dbReference type="InterPro" id="IPR010569">
    <property type="entry name" value="Myotubularin-like_Pase_dom"/>
</dbReference>
<evidence type="ECO:0000313" key="5">
    <source>
        <dbReference type="EMBL" id="ETV92252.1"/>
    </source>
</evidence>
<dbReference type="InterPro" id="IPR029021">
    <property type="entry name" value="Prot-tyrosine_phosphatase-like"/>
</dbReference>
<dbReference type="RefSeq" id="XP_008879216.1">
    <property type="nucleotide sequence ID" value="XM_008880994.1"/>
</dbReference>
<dbReference type="eggNOG" id="KOG4471">
    <property type="taxonomic scope" value="Eukaryota"/>
</dbReference>
<organism evidence="5">
    <name type="scientific">Aphanomyces invadans</name>
    <dbReference type="NCBI Taxonomy" id="157072"/>
    <lineage>
        <taxon>Eukaryota</taxon>
        <taxon>Sar</taxon>
        <taxon>Stramenopiles</taxon>
        <taxon>Oomycota</taxon>
        <taxon>Saprolegniomycetes</taxon>
        <taxon>Saprolegniales</taxon>
        <taxon>Verrucalvaceae</taxon>
        <taxon>Aphanomyces</taxon>
    </lineage>
</organism>
<dbReference type="EMBL" id="KI914002">
    <property type="protein sequence ID" value="ETV92252.1"/>
    <property type="molecule type" value="Genomic_DNA"/>
</dbReference>
<dbReference type="PROSITE" id="PS00383">
    <property type="entry name" value="TYR_PHOSPHATASE_1"/>
    <property type="match status" value="1"/>
</dbReference>
<name>A0A024TFW4_9STRA</name>
<feature type="domain" description="Myotubularin phosphatase" evidence="4">
    <location>
        <begin position="238"/>
        <end position="653"/>
    </location>
</feature>
<protein>
    <recommendedName>
        <fullName evidence="4">Myotubularin phosphatase domain-containing protein</fullName>
    </recommendedName>
</protein>
<feature type="binding site" evidence="2">
    <location>
        <begin position="459"/>
        <end position="465"/>
    </location>
    <ligand>
        <name>substrate</name>
    </ligand>
</feature>
<dbReference type="SUPFAM" id="SSF50729">
    <property type="entry name" value="PH domain-like"/>
    <property type="match status" value="1"/>
</dbReference>
<dbReference type="OrthoDB" id="271628at2759"/>
<feature type="active site" description="Phosphocysteine intermediate" evidence="1">
    <location>
        <position position="459"/>
    </location>
</feature>
<dbReference type="InterPro" id="IPR030564">
    <property type="entry name" value="Myotubularin"/>
</dbReference>
<feature type="region of interest" description="Disordered" evidence="3">
    <location>
        <begin position="1"/>
        <end position="25"/>
    </location>
</feature>
<dbReference type="AlphaFoldDB" id="A0A024TFW4"/>
<reference evidence="5" key="1">
    <citation type="submission" date="2013-12" db="EMBL/GenBank/DDBJ databases">
        <title>The Genome Sequence of Aphanomyces invadans NJM9701.</title>
        <authorList>
            <consortium name="The Broad Institute Genomics Platform"/>
            <person name="Russ C."/>
            <person name="Tyler B."/>
            <person name="van West P."/>
            <person name="Dieguez-Uribeondo J."/>
            <person name="Young S.K."/>
            <person name="Zeng Q."/>
            <person name="Gargeya S."/>
            <person name="Fitzgerald M."/>
            <person name="Abouelleil A."/>
            <person name="Alvarado L."/>
            <person name="Chapman S.B."/>
            <person name="Gainer-Dewar J."/>
            <person name="Goldberg J."/>
            <person name="Griggs A."/>
            <person name="Gujja S."/>
            <person name="Hansen M."/>
            <person name="Howarth C."/>
            <person name="Imamovic A."/>
            <person name="Ireland A."/>
            <person name="Larimer J."/>
            <person name="McCowan C."/>
            <person name="Murphy C."/>
            <person name="Pearson M."/>
            <person name="Poon T.W."/>
            <person name="Priest M."/>
            <person name="Roberts A."/>
            <person name="Saif S."/>
            <person name="Shea T."/>
            <person name="Sykes S."/>
            <person name="Wortman J."/>
            <person name="Nusbaum C."/>
            <person name="Birren B."/>
        </authorList>
    </citation>
    <scope>NUCLEOTIDE SEQUENCE [LARGE SCALE GENOMIC DNA]</scope>
    <source>
        <strain evidence="5">NJM9701</strain>
    </source>
</reference>
<accession>A0A024TFW4</accession>
<dbReference type="CDD" id="cd14507">
    <property type="entry name" value="PTP-MTM-like"/>
    <property type="match status" value="1"/>
</dbReference>
<proteinExistence type="predicted"/>
<evidence type="ECO:0000256" key="3">
    <source>
        <dbReference type="SAM" id="MobiDB-lite"/>
    </source>
</evidence>
<dbReference type="Pfam" id="PF06602">
    <property type="entry name" value="Myotub-related"/>
    <property type="match status" value="1"/>
</dbReference>
<dbReference type="VEuPathDB" id="FungiDB:H310_13479"/>
<dbReference type="GO" id="GO:0005737">
    <property type="term" value="C:cytoplasm"/>
    <property type="evidence" value="ECO:0007669"/>
    <property type="project" value="TreeGrafter"/>
</dbReference>